<dbReference type="OrthoDB" id="185092at2759"/>
<dbReference type="Pfam" id="PF12780">
    <property type="entry name" value="AAA_8"/>
    <property type="match status" value="2"/>
</dbReference>
<feature type="domain" description="Dynein heavy chain ATP-binding dynein motor region" evidence="17">
    <location>
        <begin position="738"/>
        <end position="907"/>
    </location>
</feature>
<feature type="coiled-coil region" evidence="13">
    <location>
        <begin position="347"/>
        <end position="413"/>
    </location>
</feature>
<protein>
    <recommendedName>
        <fullName evidence="22">Dynein heavy chain</fullName>
    </recommendedName>
</protein>
<evidence type="ECO:0000256" key="5">
    <source>
        <dbReference type="ARBA" id="ARBA00022741"/>
    </source>
</evidence>
<evidence type="ECO:0000256" key="1">
    <source>
        <dbReference type="ARBA" id="ARBA00004138"/>
    </source>
</evidence>
<comment type="subcellular location">
    <subcellularLocation>
        <location evidence="1">Cell projection</location>
        <location evidence="1">Cilium</location>
    </subcellularLocation>
    <subcellularLocation>
        <location evidence="2">Cytoplasm</location>
        <location evidence="2">Cytoskeleton</location>
    </subcellularLocation>
</comment>
<dbReference type="InterPro" id="IPR041658">
    <property type="entry name" value="AAA_lid_11"/>
</dbReference>
<evidence type="ECO:0000259" key="15">
    <source>
        <dbReference type="Pfam" id="PF12777"/>
    </source>
</evidence>
<dbReference type="InterPro" id="IPR035706">
    <property type="entry name" value="AAA_9"/>
</dbReference>
<dbReference type="InterPro" id="IPR024317">
    <property type="entry name" value="Dynein_heavy_chain_D4_dom"/>
</dbReference>
<gene>
    <name evidence="20" type="ORF">FNF27_08274</name>
</gene>
<keyword evidence="12" id="KW-0966">Cell projection</keyword>
<dbReference type="InterPro" id="IPR042219">
    <property type="entry name" value="AAA_lid_11_sf"/>
</dbReference>
<dbReference type="Gene3D" id="1.10.8.1220">
    <property type="match status" value="1"/>
</dbReference>
<dbReference type="Gene3D" id="1.20.920.20">
    <property type="match status" value="1"/>
</dbReference>
<dbReference type="GO" id="GO:0005929">
    <property type="term" value="C:cilium"/>
    <property type="evidence" value="ECO:0007669"/>
    <property type="project" value="UniProtKB-SubCell"/>
</dbReference>
<dbReference type="GO" id="GO:0007018">
    <property type="term" value="P:microtubule-based movement"/>
    <property type="evidence" value="ECO:0007669"/>
    <property type="project" value="InterPro"/>
</dbReference>
<evidence type="ECO:0000313" key="21">
    <source>
        <dbReference type="Proteomes" id="UP000322899"/>
    </source>
</evidence>
<feature type="domain" description="Dynein heavy chain AAA lid" evidence="18">
    <location>
        <begin position="1184"/>
        <end position="1330"/>
    </location>
</feature>
<dbReference type="Gene3D" id="1.10.8.720">
    <property type="entry name" value="Region D6 of dynein motor"/>
    <property type="match status" value="1"/>
</dbReference>
<feature type="compositionally biased region" description="Basic residues" evidence="14">
    <location>
        <begin position="645"/>
        <end position="654"/>
    </location>
</feature>
<evidence type="ECO:0000256" key="10">
    <source>
        <dbReference type="ARBA" id="ARBA00023175"/>
    </source>
</evidence>
<evidence type="ECO:0000256" key="8">
    <source>
        <dbReference type="ARBA" id="ARBA00023054"/>
    </source>
</evidence>
<keyword evidence="8 13" id="KW-0175">Coiled coil</keyword>
<evidence type="ECO:0000256" key="6">
    <source>
        <dbReference type="ARBA" id="ARBA00022840"/>
    </source>
</evidence>
<dbReference type="SUPFAM" id="SSF52540">
    <property type="entry name" value="P-loop containing nucleoside triphosphate hydrolases"/>
    <property type="match status" value="1"/>
</dbReference>
<dbReference type="InterPro" id="IPR024743">
    <property type="entry name" value="Dynein_HC_stalk"/>
</dbReference>
<feature type="compositionally biased region" description="Polar residues" evidence="14">
    <location>
        <begin position="669"/>
        <end position="680"/>
    </location>
</feature>
<dbReference type="Gene3D" id="3.10.490.20">
    <property type="match status" value="1"/>
</dbReference>
<dbReference type="GO" id="GO:0045505">
    <property type="term" value="F:dynein intermediate chain binding"/>
    <property type="evidence" value="ECO:0007669"/>
    <property type="project" value="InterPro"/>
</dbReference>
<evidence type="ECO:0000256" key="13">
    <source>
        <dbReference type="SAM" id="Coils"/>
    </source>
</evidence>
<keyword evidence="6" id="KW-0067">ATP-binding</keyword>
<feature type="coiled-coil region" evidence="13">
    <location>
        <begin position="897"/>
        <end position="927"/>
    </location>
</feature>
<dbReference type="InterPro" id="IPR041228">
    <property type="entry name" value="Dynein_C"/>
</dbReference>
<dbReference type="FunFam" id="1.20.920.20:FF:000001">
    <property type="entry name" value="dynein heavy chain 2, axonemal"/>
    <property type="match status" value="1"/>
</dbReference>
<dbReference type="Pfam" id="PF18198">
    <property type="entry name" value="AAA_lid_11"/>
    <property type="match status" value="1"/>
</dbReference>
<dbReference type="EMBL" id="VLTO01000161">
    <property type="protein sequence ID" value="KAA0160042.1"/>
    <property type="molecule type" value="Genomic_DNA"/>
</dbReference>
<sequence length="1661" mass="186771">MTSINDLYGQMLAGRFPADAFSPDCIEGVVANLTSGTIDLWNRVKAKMLPTPAKFHYIFNMRELSRAAAVAEEQHFVDFFRDDVYDDDEVLIAEAPKVYESGGSLDAIRDRVEICRAAQRSWVGVGGSGKQSLTKLAAFIARHTLFQITLTKSYNVASLMEDLKTVFNLAGHLRKQVTFLFTDAEIKSEDFLEYINSENLNRFFIDNARDNLHLVLCMSPVNPKFPVRARRFPGLISSTTIDWFLPWPQEALVAVSQGLLGKYAMEAEPRVKDQVINHMGAVHSIVVEACEEYYSAMRRKVYQTPKSFLSFIDNYKDTYKRKLKETSQKEANVSLGLKKLTQGEADVDKLKGVLALEEVKLQQASQQTREMLESLKLDQAKADRKSEEVASIKADCESEKNRIEIERASCEKDLAKAIPIVERAETAIGMIKPSDIANMKALKSNPPDILRVVMEGVLVVLMRPLELVTLGTAKIKDKDGNNAEWQVPAPSWGNAVSLLSDSRFLQMIQEFDRDALCHETVEHIETVVEAPYFSPETAGKASGAALGLATWVVAMRDYFYAVRIVKPKQEALAIAEGQLRVALAKLHEAERQEREVQDKIAELKASFDKQMAAKRALEDNATALQNKLEQAKNLIEGLSGERIRWGRTPRRSPSRRSASSATAHWLAPSSRTAAPSTHTTGDAHPGTLHRGPEDSGHPVSSNLDVISFLVDQGTIGDWNIDGLPTDPLSIQNGILLTALNSTKLKDNLEFCMGEGKAMVVTGVEEELDPLLDPILEKQIIWKGDRAIVRIADNEVDLDWKNFSMYFLTRLPNPHFSPELQAKTTVVDFTVTMKGLEDQLLGIVIQREQRALEEQLEQVLAEVNANRKSLQMLDQQLLDKLSGGSGNLLEEEGLIEMLADTKAKAAEVSEKLERAEDTKQTIAEQREQYRPVAIRGSVLYFCVVDMSLVNVMYQTSLDQFVQLFHHAISDAPKHKLTNKRVRNIIDEMTYTVYRYINKGPLRAAQVLFVLIVTLRSTYPDFDGPITDNRDTGPWLKLLLLRSLRKDRTLLAVRQFIRNIDFMGSKYTEPVTDTIDEIYESMDAKTPVIFLLSVGADPTESIQLLCKRHKNHDILKAMADTVHPDFRLFITALPHPKFPLGLLQMSTKVTNDPPTGLQAGLNRSFTVLVSQDRLERIDTPSQAPLWRRLIFSLCFLHSIVQERRKFGPLGWCIPYEYNNGDLQACITFLERHLYAGTISWPTLQYMVAEAQYGGKITDDEDRRLFGAYTKLWVSRAAVEDGFTFNPAAPINAIPRDFVYSVLDSTEIDAYRKYTANLPDVDSPELFGLHPNADLTFRAKEASELLATLGETQPRGAAVSTAGGAKAKSLDELVMELASDFVKQVPADYIEDVYVEQIRKRLGGMRKPMNIFLFQEIQRFQAVIERVRNMLEQMVLAIKGDVVMTKELQEAMVDLNDAKVPKPWLFTPGGDEFSWLFPGLGQWFNSFALRDAQFREWLEGSVPPAFWMTGFFNPQGFLTAMKQQTTRDNARSNWALDDVDYKTEVLDIERLEQVGSAPDTGVLAYGLLMDGARWNKKRGSLAESEPKVLIAELPILHVTAVTFPKDGEGNPVKPASEMAKYECPLYRYQARTARYLVFSPRLETKDHPADHWILRGVAALCTRA</sequence>
<evidence type="ECO:0000256" key="2">
    <source>
        <dbReference type="ARBA" id="ARBA00004245"/>
    </source>
</evidence>
<dbReference type="GO" id="GO:0051959">
    <property type="term" value="F:dynein light intermediate chain binding"/>
    <property type="evidence" value="ECO:0007669"/>
    <property type="project" value="InterPro"/>
</dbReference>
<evidence type="ECO:0000259" key="16">
    <source>
        <dbReference type="Pfam" id="PF12780"/>
    </source>
</evidence>
<evidence type="ECO:0000256" key="12">
    <source>
        <dbReference type="ARBA" id="ARBA00023273"/>
    </source>
</evidence>
<dbReference type="Pfam" id="PF12781">
    <property type="entry name" value="AAA_9"/>
    <property type="match status" value="1"/>
</dbReference>
<dbReference type="FunFam" id="1.10.8.1220:FF:000001">
    <property type="entry name" value="Dynein axonemal heavy chain 5"/>
    <property type="match status" value="1"/>
</dbReference>
<dbReference type="InterPro" id="IPR043160">
    <property type="entry name" value="Dynein_C_barrel"/>
</dbReference>
<keyword evidence="9" id="KW-0969">Cilium</keyword>
<dbReference type="GO" id="GO:0030286">
    <property type="term" value="C:dynein complex"/>
    <property type="evidence" value="ECO:0007669"/>
    <property type="project" value="UniProtKB-KW"/>
</dbReference>
<dbReference type="Gene3D" id="1.20.920.30">
    <property type="match status" value="1"/>
</dbReference>
<dbReference type="Proteomes" id="UP000322899">
    <property type="component" value="Unassembled WGS sequence"/>
</dbReference>
<keyword evidence="10" id="KW-0505">Motor protein</keyword>
<accession>A0A5A8D3I2</accession>
<proteinExistence type="predicted"/>
<keyword evidence="7" id="KW-0243">Dynein</keyword>
<keyword evidence="3" id="KW-0963">Cytoplasm</keyword>
<evidence type="ECO:0000256" key="11">
    <source>
        <dbReference type="ARBA" id="ARBA00023212"/>
    </source>
</evidence>
<reference evidence="20 21" key="1">
    <citation type="submission" date="2019-07" db="EMBL/GenBank/DDBJ databases">
        <title>Genomes of Cafeteria roenbergensis.</title>
        <authorList>
            <person name="Fischer M.G."/>
            <person name="Hackl T."/>
            <person name="Roman M."/>
        </authorList>
    </citation>
    <scope>NUCLEOTIDE SEQUENCE [LARGE SCALE GENOMIC DNA]</scope>
    <source>
        <strain evidence="20 21">E4-10P</strain>
    </source>
</reference>
<organism evidence="20 21">
    <name type="scientific">Cafeteria roenbergensis</name>
    <name type="common">Marine flagellate</name>
    <dbReference type="NCBI Taxonomy" id="33653"/>
    <lineage>
        <taxon>Eukaryota</taxon>
        <taxon>Sar</taxon>
        <taxon>Stramenopiles</taxon>
        <taxon>Bigyra</taxon>
        <taxon>Opalozoa</taxon>
        <taxon>Bicosoecida</taxon>
        <taxon>Cafeteriaceae</taxon>
        <taxon>Cafeteria</taxon>
    </lineage>
</organism>
<feature type="domain" description="Dynein heavy chain AAA module D4" evidence="16">
    <location>
        <begin position="122"/>
        <end position="197"/>
    </location>
</feature>
<comment type="caution">
    <text evidence="20">The sequence shown here is derived from an EMBL/GenBank/DDBJ whole genome shotgun (WGS) entry which is preliminary data.</text>
</comment>
<dbReference type="Gene3D" id="1.20.1270.280">
    <property type="match status" value="1"/>
</dbReference>
<evidence type="ECO:0000256" key="9">
    <source>
        <dbReference type="ARBA" id="ARBA00023069"/>
    </source>
</evidence>
<feature type="domain" description="Dynein heavy chain coiled coil stalk" evidence="15">
    <location>
        <begin position="335"/>
        <end position="647"/>
    </location>
</feature>
<dbReference type="Gene3D" id="6.10.140.1060">
    <property type="match status" value="1"/>
</dbReference>
<keyword evidence="5" id="KW-0547">Nucleotide-binding</keyword>
<dbReference type="PANTHER" id="PTHR22878">
    <property type="entry name" value="DYNEIN HEAVY CHAIN 6, AXONEMAL-LIKE-RELATED"/>
    <property type="match status" value="1"/>
</dbReference>
<evidence type="ECO:0000256" key="3">
    <source>
        <dbReference type="ARBA" id="ARBA00022490"/>
    </source>
</evidence>
<dbReference type="GO" id="GO:0005524">
    <property type="term" value="F:ATP binding"/>
    <property type="evidence" value="ECO:0007669"/>
    <property type="project" value="UniProtKB-KW"/>
</dbReference>
<feature type="domain" description="Dynein heavy chain C-terminal" evidence="19">
    <location>
        <begin position="1337"/>
        <end position="1658"/>
    </location>
</feature>
<keyword evidence="4" id="KW-0493">Microtubule</keyword>
<dbReference type="Gene3D" id="3.40.50.300">
    <property type="entry name" value="P-loop containing nucleotide triphosphate hydrolases"/>
    <property type="match status" value="4"/>
</dbReference>
<dbReference type="Pfam" id="PF12777">
    <property type="entry name" value="MT"/>
    <property type="match status" value="1"/>
</dbReference>
<dbReference type="InterPro" id="IPR026983">
    <property type="entry name" value="DHC"/>
</dbReference>
<feature type="coiled-coil region" evidence="13">
    <location>
        <begin position="572"/>
        <end position="641"/>
    </location>
</feature>
<feature type="region of interest" description="Disordered" evidence="14">
    <location>
        <begin position="645"/>
        <end position="698"/>
    </location>
</feature>
<dbReference type="FunFam" id="3.10.490.20:FF:000010">
    <property type="entry name" value="Dynein heavy chain, putative"/>
    <property type="match status" value="1"/>
</dbReference>
<dbReference type="GO" id="GO:0005874">
    <property type="term" value="C:microtubule"/>
    <property type="evidence" value="ECO:0007669"/>
    <property type="project" value="UniProtKB-KW"/>
</dbReference>
<evidence type="ECO:0000256" key="4">
    <source>
        <dbReference type="ARBA" id="ARBA00022701"/>
    </source>
</evidence>
<evidence type="ECO:0000256" key="7">
    <source>
        <dbReference type="ARBA" id="ARBA00023017"/>
    </source>
</evidence>
<evidence type="ECO:0000259" key="18">
    <source>
        <dbReference type="Pfam" id="PF18198"/>
    </source>
</evidence>
<evidence type="ECO:0000256" key="14">
    <source>
        <dbReference type="SAM" id="MobiDB-lite"/>
    </source>
</evidence>
<evidence type="ECO:0000259" key="19">
    <source>
        <dbReference type="Pfam" id="PF18199"/>
    </source>
</evidence>
<dbReference type="Pfam" id="PF18199">
    <property type="entry name" value="Dynein_C"/>
    <property type="match status" value="1"/>
</dbReference>
<evidence type="ECO:0000313" key="20">
    <source>
        <dbReference type="EMBL" id="KAA0160042.1"/>
    </source>
</evidence>
<dbReference type="InterPro" id="IPR027417">
    <property type="entry name" value="P-loop_NTPase"/>
</dbReference>
<keyword evidence="11" id="KW-0206">Cytoskeleton</keyword>
<feature type="domain" description="Dynein heavy chain AAA module D4" evidence="16">
    <location>
        <begin position="198"/>
        <end position="317"/>
    </location>
</feature>
<evidence type="ECO:0000259" key="17">
    <source>
        <dbReference type="Pfam" id="PF12781"/>
    </source>
</evidence>
<name>A0A5A8D3I2_CAFRO</name>
<evidence type="ECO:0008006" key="22">
    <source>
        <dbReference type="Google" id="ProtNLM"/>
    </source>
</evidence>